<feature type="transmembrane region" description="Helical" evidence="5">
    <location>
        <begin position="63"/>
        <end position="89"/>
    </location>
</feature>
<feature type="transmembrane region" description="Helical" evidence="5">
    <location>
        <begin position="7"/>
        <end position="25"/>
    </location>
</feature>
<dbReference type="PRINTS" id="PR00164">
    <property type="entry name" value="ABC2TRNSPORT"/>
</dbReference>
<dbReference type="AlphaFoldDB" id="A0A6J6H2F7"/>
<feature type="transmembrane region" description="Helical" evidence="5">
    <location>
        <begin position="109"/>
        <end position="131"/>
    </location>
</feature>
<dbReference type="PANTHER" id="PTHR43229:SF2">
    <property type="entry name" value="NODULATION PROTEIN J"/>
    <property type="match status" value="1"/>
</dbReference>
<dbReference type="GO" id="GO:0043190">
    <property type="term" value="C:ATP-binding cassette (ABC) transporter complex"/>
    <property type="evidence" value="ECO:0007669"/>
    <property type="project" value="InterPro"/>
</dbReference>
<keyword evidence="4 5" id="KW-0472">Membrane</keyword>
<dbReference type="InterPro" id="IPR013525">
    <property type="entry name" value="ABC2_TM"/>
</dbReference>
<gene>
    <name evidence="7" type="ORF">UFOPK1843_00626</name>
</gene>
<feature type="domain" description="ABC-2 type transporter transmembrane" evidence="6">
    <location>
        <begin position="3"/>
        <end position="105"/>
    </location>
</feature>
<evidence type="ECO:0000256" key="4">
    <source>
        <dbReference type="ARBA" id="ARBA00023136"/>
    </source>
</evidence>
<dbReference type="InterPro" id="IPR051784">
    <property type="entry name" value="Nod_factor_ABC_transporter"/>
</dbReference>
<evidence type="ECO:0000256" key="1">
    <source>
        <dbReference type="ARBA" id="ARBA00004141"/>
    </source>
</evidence>
<dbReference type="InterPro" id="IPR000412">
    <property type="entry name" value="ABC_2_transport"/>
</dbReference>
<proteinExistence type="predicted"/>
<keyword evidence="2 5" id="KW-0812">Transmembrane</keyword>
<sequence length="141" mass="15448">MFRGMMYSLGFVSVVGILGLIPSLAGAALAVVAATIVAFAFASLGMGITSYMKSFQQLDMVTFFLLPMFLFSGTLFPVTIFPTWAQFLIQALPLRQAIELVRDAMTLNISLSMLGHLAYFAVMIIGGLFFTTRRLTALFLR</sequence>
<organism evidence="7">
    <name type="scientific">freshwater metagenome</name>
    <dbReference type="NCBI Taxonomy" id="449393"/>
    <lineage>
        <taxon>unclassified sequences</taxon>
        <taxon>metagenomes</taxon>
        <taxon>ecological metagenomes</taxon>
    </lineage>
</organism>
<feature type="transmembrane region" description="Helical" evidence="5">
    <location>
        <begin position="31"/>
        <end position="51"/>
    </location>
</feature>
<evidence type="ECO:0000256" key="2">
    <source>
        <dbReference type="ARBA" id="ARBA00022692"/>
    </source>
</evidence>
<dbReference type="GO" id="GO:0140359">
    <property type="term" value="F:ABC-type transporter activity"/>
    <property type="evidence" value="ECO:0007669"/>
    <property type="project" value="InterPro"/>
</dbReference>
<dbReference type="PANTHER" id="PTHR43229">
    <property type="entry name" value="NODULATION PROTEIN J"/>
    <property type="match status" value="1"/>
</dbReference>
<accession>A0A6J6H2F7</accession>
<dbReference type="EMBL" id="CAEZUR010000040">
    <property type="protein sequence ID" value="CAB4607887.1"/>
    <property type="molecule type" value="Genomic_DNA"/>
</dbReference>
<evidence type="ECO:0000259" key="6">
    <source>
        <dbReference type="Pfam" id="PF01061"/>
    </source>
</evidence>
<dbReference type="Pfam" id="PF01061">
    <property type="entry name" value="ABC2_membrane"/>
    <property type="match status" value="1"/>
</dbReference>
<keyword evidence="3 5" id="KW-1133">Transmembrane helix</keyword>
<name>A0A6J6H2F7_9ZZZZ</name>
<reference evidence="7" key="1">
    <citation type="submission" date="2020-05" db="EMBL/GenBank/DDBJ databases">
        <authorList>
            <person name="Chiriac C."/>
            <person name="Salcher M."/>
            <person name="Ghai R."/>
            <person name="Kavagutti S V."/>
        </authorList>
    </citation>
    <scope>NUCLEOTIDE SEQUENCE</scope>
</reference>
<evidence type="ECO:0000256" key="3">
    <source>
        <dbReference type="ARBA" id="ARBA00022989"/>
    </source>
</evidence>
<evidence type="ECO:0000256" key="5">
    <source>
        <dbReference type="SAM" id="Phobius"/>
    </source>
</evidence>
<protein>
    <submittedName>
        <fullName evidence="7">Unannotated protein</fullName>
    </submittedName>
</protein>
<comment type="subcellular location">
    <subcellularLocation>
        <location evidence="1">Membrane</location>
        <topology evidence="1">Multi-pass membrane protein</topology>
    </subcellularLocation>
</comment>
<evidence type="ECO:0000313" key="7">
    <source>
        <dbReference type="EMBL" id="CAB4607887.1"/>
    </source>
</evidence>